<sequence>MESSSTKLKPKRFAAVKRFSAGVSVLLAAFDKTAHAHDFATDVSSRSLLANDDPNCESFNDYKTVLSTWKADYQKFIEKYLPNKDRTSRWTLRAPNSHEHFKQTYSLIDWESPTITVNQTAQSVDATSTMVAQFPIAADPILREVGPVIQANRMRAALVKHETEEEALRSVGLRGLIPVPRSLATSLFVDPANRGSPTSILQLVLHNETCYLDVENPQADEAKAWVKWVDAEPVLADRQIIFDVVCATESDLRAMVADQNMDKSQRRRTLLADEGLASDQLTEEQIAEFKEAFSLFDKDGSGTITTTELGTVMRSLGQNPTQQELNDMINEVDADGNGTVDFPEFLNLMARKLKDTDSDSDQLNSELEEAFKVFDKDGNGFITASELRHVMTNLGEKLTDEEVDEMIREADEDKDEDVEEERDEKLSDEAGEGDLIVGGLPAIGNRKFRAGEYQIVEEAARGVEGKDDVGEGGGVGGEEMEEGEEVFDVFEEADMEGVGDEGVVVVVVEVKVGDGQVSEEGEGEKEDGEEGGCELGVEEGPGLGAHAVEGGVAVGLAVEKMVVGGEEGEEGEQESEEALDEEEEAPDVGVVSVHCVSCGVNHIADI</sequence>
<feature type="region of interest" description="Disordered" evidence="3">
    <location>
        <begin position="563"/>
        <end position="587"/>
    </location>
</feature>
<organism evidence="5 6">
    <name type="scientific">Cymbomonas tetramitiformis</name>
    <dbReference type="NCBI Taxonomy" id="36881"/>
    <lineage>
        <taxon>Eukaryota</taxon>
        <taxon>Viridiplantae</taxon>
        <taxon>Chlorophyta</taxon>
        <taxon>Pyramimonadophyceae</taxon>
        <taxon>Pyramimonadales</taxon>
        <taxon>Pyramimonadaceae</taxon>
        <taxon>Cymbomonas</taxon>
    </lineage>
</organism>
<dbReference type="PROSITE" id="PS50222">
    <property type="entry name" value="EF_HAND_2"/>
    <property type="match status" value="3"/>
</dbReference>
<dbReference type="FunFam" id="1.10.238.10:FF:000527">
    <property type="entry name" value="Calmodulin-3"/>
    <property type="match status" value="1"/>
</dbReference>
<dbReference type="Proteomes" id="UP001190700">
    <property type="component" value="Unassembled WGS sequence"/>
</dbReference>
<dbReference type="SUPFAM" id="SSF47473">
    <property type="entry name" value="EF-hand"/>
    <property type="match status" value="1"/>
</dbReference>
<accession>A0AAE0LGM9</accession>
<dbReference type="GO" id="GO:0016460">
    <property type="term" value="C:myosin II complex"/>
    <property type="evidence" value="ECO:0007669"/>
    <property type="project" value="TreeGrafter"/>
</dbReference>
<feature type="compositionally biased region" description="Acidic residues" evidence="3">
    <location>
        <begin position="566"/>
        <end position="586"/>
    </location>
</feature>
<gene>
    <name evidence="5" type="ORF">CYMTET_8260</name>
</gene>
<protein>
    <recommendedName>
        <fullName evidence="4">EF-hand domain-containing protein</fullName>
    </recommendedName>
</protein>
<dbReference type="Pfam" id="PF13499">
    <property type="entry name" value="EF-hand_7"/>
    <property type="match status" value="2"/>
</dbReference>
<name>A0AAE0LGM9_9CHLO</name>
<dbReference type="InterPro" id="IPR011992">
    <property type="entry name" value="EF-hand-dom_pair"/>
</dbReference>
<dbReference type="PROSITE" id="PS00018">
    <property type="entry name" value="EF_HAND_1"/>
    <property type="match status" value="3"/>
</dbReference>
<evidence type="ECO:0000313" key="5">
    <source>
        <dbReference type="EMBL" id="KAK3284074.1"/>
    </source>
</evidence>
<keyword evidence="1" id="KW-0677">Repeat</keyword>
<dbReference type="EMBL" id="LGRX02002517">
    <property type="protein sequence ID" value="KAK3284074.1"/>
    <property type="molecule type" value="Genomic_DNA"/>
</dbReference>
<keyword evidence="6" id="KW-1185">Reference proteome</keyword>
<dbReference type="InterPro" id="IPR002048">
    <property type="entry name" value="EF_hand_dom"/>
</dbReference>
<dbReference type="PANTHER" id="PTHR23048">
    <property type="entry name" value="MYOSIN LIGHT CHAIN 1, 3"/>
    <property type="match status" value="1"/>
</dbReference>
<dbReference type="SMART" id="SM00054">
    <property type="entry name" value="EFh"/>
    <property type="match status" value="3"/>
</dbReference>
<dbReference type="Gene3D" id="1.10.238.10">
    <property type="entry name" value="EF-hand"/>
    <property type="match status" value="2"/>
</dbReference>
<dbReference type="PANTHER" id="PTHR23048:SF0">
    <property type="entry name" value="CALMODULIN LIKE 3"/>
    <property type="match status" value="1"/>
</dbReference>
<feature type="region of interest" description="Disordered" evidence="3">
    <location>
        <begin position="409"/>
        <end position="428"/>
    </location>
</feature>
<evidence type="ECO:0000259" key="4">
    <source>
        <dbReference type="PROSITE" id="PS50222"/>
    </source>
</evidence>
<evidence type="ECO:0000256" key="3">
    <source>
        <dbReference type="SAM" id="MobiDB-lite"/>
    </source>
</evidence>
<comment type="caution">
    <text evidence="5">The sequence shown here is derived from an EMBL/GenBank/DDBJ whole genome shotgun (WGS) entry which is preliminary data.</text>
</comment>
<proteinExistence type="predicted"/>
<dbReference type="AlphaFoldDB" id="A0AAE0LGM9"/>
<dbReference type="InterPro" id="IPR050230">
    <property type="entry name" value="CALM/Myosin/TropC-like"/>
</dbReference>
<keyword evidence="2" id="KW-0106">Calcium</keyword>
<feature type="domain" description="EF-hand" evidence="4">
    <location>
        <begin position="320"/>
        <end position="355"/>
    </location>
</feature>
<evidence type="ECO:0000256" key="2">
    <source>
        <dbReference type="ARBA" id="ARBA00022837"/>
    </source>
</evidence>
<dbReference type="InterPro" id="IPR018247">
    <property type="entry name" value="EF_Hand_1_Ca_BS"/>
</dbReference>
<feature type="domain" description="EF-hand" evidence="4">
    <location>
        <begin position="284"/>
        <end position="319"/>
    </location>
</feature>
<feature type="compositionally biased region" description="Acidic residues" evidence="3">
    <location>
        <begin position="412"/>
        <end position="422"/>
    </location>
</feature>
<evidence type="ECO:0000313" key="6">
    <source>
        <dbReference type="Proteomes" id="UP001190700"/>
    </source>
</evidence>
<dbReference type="GO" id="GO:0005509">
    <property type="term" value="F:calcium ion binding"/>
    <property type="evidence" value="ECO:0007669"/>
    <property type="project" value="InterPro"/>
</dbReference>
<dbReference type="CDD" id="cd00051">
    <property type="entry name" value="EFh"/>
    <property type="match status" value="2"/>
</dbReference>
<reference evidence="5 6" key="1">
    <citation type="journal article" date="2015" name="Genome Biol. Evol.">
        <title>Comparative Genomics of a Bacterivorous Green Alga Reveals Evolutionary Causalities and Consequences of Phago-Mixotrophic Mode of Nutrition.</title>
        <authorList>
            <person name="Burns J.A."/>
            <person name="Paasch A."/>
            <person name="Narechania A."/>
            <person name="Kim E."/>
        </authorList>
    </citation>
    <scope>NUCLEOTIDE SEQUENCE [LARGE SCALE GENOMIC DNA]</scope>
    <source>
        <strain evidence="5 6">PLY_AMNH</strain>
    </source>
</reference>
<evidence type="ECO:0000256" key="1">
    <source>
        <dbReference type="ARBA" id="ARBA00022737"/>
    </source>
</evidence>
<feature type="domain" description="EF-hand" evidence="4">
    <location>
        <begin position="362"/>
        <end position="397"/>
    </location>
</feature>